<evidence type="ECO:0000259" key="7">
    <source>
        <dbReference type="Pfam" id="PF00129"/>
    </source>
</evidence>
<dbReference type="InterPro" id="IPR037055">
    <property type="entry name" value="MHC_I-like_Ag-recog_sf"/>
</dbReference>
<feature type="chain" id="PRO_5045827641" evidence="6">
    <location>
        <begin position="26"/>
        <end position="241"/>
    </location>
</feature>
<keyword evidence="2 6" id="KW-0732">Signal</keyword>
<feature type="signal peptide" evidence="6">
    <location>
        <begin position="1"/>
        <end position="25"/>
    </location>
</feature>
<name>A0ABM3YJ67_ERIEU</name>
<keyword evidence="4" id="KW-1015">Disulfide bond</keyword>
<reference evidence="9" key="1">
    <citation type="submission" date="2025-08" db="UniProtKB">
        <authorList>
            <consortium name="RefSeq"/>
        </authorList>
    </citation>
    <scope>IDENTIFICATION</scope>
</reference>
<dbReference type="Proteomes" id="UP001652624">
    <property type="component" value="Chromosome 13"/>
</dbReference>
<accession>A0ABM3YJ67</accession>
<comment type="subcellular location">
    <subcellularLocation>
        <location evidence="1">Membrane</location>
    </subcellularLocation>
</comment>
<evidence type="ECO:0000256" key="5">
    <source>
        <dbReference type="ARBA" id="ARBA00023180"/>
    </source>
</evidence>
<keyword evidence="5" id="KW-0325">Glycoprotein</keyword>
<dbReference type="Gene3D" id="3.30.500.10">
    <property type="entry name" value="MHC class I-like antigen recognition-like"/>
    <property type="match status" value="1"/>
</dbReference>
<dbReference type="PANTHER" id="PTHR16675">
    <property type="entry name" value="MHC CLASS I-RELATED"/>
    <property type="match status" value="1"/>
</dbReference>
<feature type="domain" description="MHC class I-like antigen recognition-like" evidence="7">
    <location>
        <begin position="27"/>
        <end position="199"/>
    </location>
</feature>
<dbReference type="SUPFAM" id="SSF54452">
    <property type="entry name" value="MHC antigen-recognition domain"/>
    <property type="match status" value="1"/>
</dbReference>
<sequence length="241" mass="26756">MGLAAPTAGLILVLLLLLEARETLGGAHSLCLNLTVRSQFSRGQPWCEAQGSVNGKPFLQYDSDGSKARPVDLLGEKVKTTKAWGDVTQTLEEMGRELRMVLLVTKPEKSLSRGKFGKGAQLCCQREAEECTGASWEFSINGQSALIDTMAMTWTVIDPGARGIKEEWENNWDLADYFRRISTRSCSHWLKEFFKHWQKILEPTAASALIQGAAPCRTTTHIPWVLFVLHTCSVTILLTLC</sequence>
<gene>
    <name evidence="9" type="primary">LOC107522173</name>
</gene>
<dbReference type="Pfam" id="PF00129">
    <property type="entry name" value="MHC_I"/>
    <property type="match status" value="1"/>
</dbReference>
<organism evidence="8 9">
    <name type="scientific">Erinaceus europaeus</name>
    <name type="common">Western European hedgehog</name>
    <dbReference type="NCBI Taxonomy" id="9365"/>
    <lineage>
        <taxon>Eukaryota</taxon>
        <taxon>Metazoa</taxon>
        <taxon>Chordata</taxon>
        <taxon>Craniata</taxon>
        <taxon>Vertebrata</taxon>
        <taxon>Euteleostomi</taxon>
        <taxon>Mammalia</taxon>
        <taxon>Eutheria</taxon>
        <taxon>Laurasiatheria</taxon>
        <taxon>Eulipotyphla</taxon>
        <taxon>Erinaceidae</taxon>
        <taxon>Erinaceinae</taxon>
        <taxon>Erinaceus</taxon>
    </lineage>
</organism>
<dbReference type="RefSeq" id="XP_060061108.1">
    <property type="nucleotide sequence ID" value="XM_060205125.1"/>
</dbReference>
<dbReference type="InterPro" id="IPR011161">
    <property type="entry name" value="MHC_I-like_Ag-recog"/>
</dbReference>
<dbReference type="PANTHER" id="PTHR16675:SF64">
    <property type="entry name" value="RETINOIC ACID EARLY TRANSCRIPT 1E"/>
    <property type="match status" value="1"/>
</dbReference>
<protein>
    <submittedName>
        <fullName evidence="9">Retinoic acid early transcript 1E-like</fullName>
    </submittedName>
</protein>
<dbReference type="InterPro" id="IPR011162">
    <property type="entry name" value="MHC_I/II-like_Ag-recog"/>
</dbReference>
<proteinExistence type="predicted"/>
<evidence type="ECO:0000313" key="8">
    <source>
        <dbReference type="Proteomes" id="UP001652624"/>
    </source>
</evidence>
<dbReference type="InterPro" id="IPR050208">
    <property type="entry name" value="MHC_class-I_related"/>
</dbReference>
<evidence type="ECO:0000256" key="6">
    <source>
        <dbReference type="SAM" id="SignalP"/>
    </source>
</evidence>
<evidence type="ECO:0000256" key="3">
    <source>
        <dbReference type="ARBA" id="ARBA00023136"/>
    </source>
</evidence>
<evidence type="ECO:0000313" key="9">
    <source>
        <dbReference type="RefSeq" id="XP_060061108.1"/>
    </source>
</evidence>
<keyword evidence="8" id="KW-1185">Reference proteome</keyword>
<evidence type="ECO:0000256" key="2">
    <source>
        <dbReference type="ARBA" id="ARBA00022729"/>
    </source>
</evidence>
<evidence type="ECO:0000256" key="4">
    <source>
        <dbReference type="ARBA" id="ARBA00023157"/>
    </source>
</evidence>
<dbReference type="GeneID" id="107522173"/>
<evidence type="ECO:0000256" key="1">
    <source>
        <dbReference type="ARBA" id="ARBA00004370"/>
    </source>
</evidence>
<keyword evidence="3" id="KW-0472">Membrane</keyword>